<name>A0A2I0V394_9BACI</name>
<evidence type="ECO:0000313" key="2">
    <source>
        <dbReference type="EMBL" id="PKU52746.1"/>
    </source>
</evidence>
<keyword evidence="1" id="KW-1133">Transmembrane helix</keyword>
<sequence>MLSPNIVMTLFIMLGISYNYFYDSFAIQIEYLGNLGFWLTLPLSIIIIVLSIWLLKKKVPIVSTLLILVMAGITLVIALFSLFHWSSP</sequence>
<keyword evidence="1" id="KW-0472">Membrane</keyword>
<protein>
    <submittedName>
        <fullName evidence="2">Uncharacterized protein</fullName>
    </submittedName>
</protein>
<evidence type="ECO:0000313" key="3">
    <source>
        <dbReference type="Proteomes" id="UP000234956"/>
    </source>
</evidence>
<comment type="caution">
    <text evidence="2">The sequence shown here is derived from an EMBL/GenBank/DDBJ whole genome shotgun (WGS) entry which is preliminary data.</text>
</comment>
<proteinExistence type="predicted"/>
<dbReference type="AlphaFoldDB" id="A0A2I0V394"/>
<evidence type="ECO:0000256" key="1">
    <source>
        <dbReference type="SAM" id="Phobius"/>
    </source>
</evidence>
<dbReference type="EMBL" id="PDFK01000002">
    <property type="protein sequence ID" value="PKU52746.1"/>
    <property type="molecule type" value="Genomic_DNA"/>
</dbReference>
<dbReference type="Proteomes" id="UP000234956">
    <property type="component" value="Unassembled WGS sequence"/>
</dbReference>
<feature type="transmembrane region" description="Helical" evidence="1">
    <location>
        <begin position="61"/>
        <end position="83"/>
    </location>
</feature>
<gene>
    <name evidence="2" type="ORF">CRI88_09590</name>
</gene>
<accession>A0A2I0V394</accession>
<feature type="transmembrane region" description="Helical" evidence="1">
    <location>
        <begin position="6"/>
        <end position="23"/>
    </location>
</feature>
<feature type="transmembrane region" description="Helical" evidence="1">
    <location>
        <begin position="35"/>
        <end position="55"/>
    </location>
</feature>
<organism evidence="2 3">
    <name type="scientific">Lysinibacillus fusiformis</name>
    <dbReference type="NCBI Taxonomy" id="28031"/>
    <lineage>
        <taxon>Bacteria</taxon>
        <taxon>Bacillati</taxon>
        <taxon>Bacillota</taxon>
        <taxon>Bacilli</taxon>
        <taxon>Bacillales</taxon>
        <taxon>Bacillaceae</taxon>
        <taxon>Lysinibacillus</taxon>
    </lineage>
</organism>
<keyword evidence="1" id="KW-0812">Transmembrane</keyword>
<reference evidence="2 3" key="1">
    <citation type="submission" date="2017-10" db="EMBL/GenBank/DDBJ databases">
        <title>Draft genome of Lysinibacillus fusiformis strain Juneja, a laboratory-derived pathogen of Drosophila melanogaster.</title>
        <authorList>
            <person name="Smith B.R."/>
            <person name="Unckless R.L."/>
        </authorList>
    </citation>
    <scope>NUCLEOTIDE SEQUENCE [LARGE SCALE GENOMIC DNA]</scope>
    <source>
        <strain evidence="2 3">Juneja</strain>
    </source>
</reference>